<keyword evidence="2" id="KW-1185">Reference proteome</keyword>
<evidence type="ECO:0000313" key="1">
    <source>
        <dbReference type="EMBL" id="SDL54196.1"/>
    </source>
</evidence>
<accession>A0A1G9KX70</accession>
<reference evidence="1 2" key="1">
    <citation type="submission" date="2016-10" db="EMBL/GenBank/DDBJ databases">
        <authorList>
            <person name="de Groot N.N."/>
        </authorList>
    </citation>
    <scope>NUCLEOTIDE SEQUENCE [LARGE SCALE GENOMIC DNA]</scope>
    <source>
        <strain evidence="1 2">DSM 797</strain>
    </source>
</reference>
<evidence type="ECO:0000313" key="2">
    <source>
        <dbReference type="Proteomes" id="UP000199068"/>
    </source>
</evidence>
<dbReference type="Pfam" id="PF14595">
    <property type="entry name" value="Thioredoxin_9"/>
    <property type="match status" value="1"/>
</dbReference>
<name>A0A1G9KX70_9FIRM</name>
<protein>
    <submittedName>
        <fullName evidence="1">Thioredoxin</fullName>
    </submittedName>
</protein>
<dbReference type="Gene3D" id="3.40.30.10">
    <property type="entry name" value="Glutaredoxin"/>
    <property type="match status" value="1"/>
</dbReference>
<dbReference type="EMBL" id="FNGW01000002">
    <property type="protein sequence ID" value="SDL54196.1"/>
    <property type="molecule type" value="Genomic_DNA"/>
</dbReference>
<dbReference type="Proteomes" id="UP000199068">
    <property type="component" value="Unassembled WGS sequence"/>
</dbReference>
<proteinExistence type="predicted"/>
<gene>
    <name evidence="1" type="ORF">SAMN04515677_102296</name>
</gene>
<dbReference type="RefSeq" id="WP_092724294.1">
    <property type="nucleotide sequence ID" value="NZ_FNGW01000002.1"/>
</dbReference>
<dbReference type="STRING" id="1121325.SAMN04515677_102296"/>
<sequence length="168" mass="19433">MTEMSLKELFDVGVNFESAVGQGTKNERARIPKNYSRIILEEDKIEFLKNIDFEVNFLVSGEIWCPDFQINVSILKKFCDINSNFNLSIITMARGKKYLSSILNIDKENFKGPTVCVLDKNFNLKGIFEERPTSVKSVEDFESIKLDYYKGRYIPDSVNDFFKILNTL</sequence>
<dbReference type="AlphaFoldDB" id="A0A1G9KX70"/>
<organism evidence="1 2">
    <name type="scientific">Romboutsia lituseburensis DSM 797</name>
    <dbReference type="NCBI Taxonomy" id="1121325"/>
    <lineage>
        <taxon>Bacteria</taxon>
        <taxon>Bacillati</taxon>
        <taxon>Bacillota</taxon>
        <taxon>Clostridia</taxon>
        <taxon>Peptostreptococcales</taxon>
        <taxon>Peptostreptococcaceae</taxon>
        <taxon>Romboutsia</taxon>
    </lineage>
</organism>